<accession>A0A3S0XB51</accession>
<sequence>MNWNGLRFTFEDVDAAPEISHYFTNFPSERDVGLAHHDGDEITAVAWLVFLPATNPGYGFVDAETPELCITTFDGHRGQGIGSALLTELISQARSRGLPGISLSVEDGNASRHLYERTGFEVVGRNQGSDTMYLALS</sequence>
<comment type="caution">
    <text evidence="4">The sequence shown here is derived from an EMBL/GenBank/DDBJ whole genome shotgun (WGS) entry which is preliminary data.</text>
</comment>
<dbReference type="InterPro" id="IPR050680">
    <property type="entry name" value="YpeA/RimI_acetyltransf"/>
</dbReference>
<keyword evidence="1 4" id="KW-0808">Transferase</keyword>
<dbReference type="AlphaFoldDB" id="A0A3S0XB51"/>
<evidence type="ECO:0000256" key="1">
    <source>
        <dbReference type="ARBA" id="ARBA00022679"/>
    </source>
</evidence>
<evidence type="ECO:0000259" key="3">
    <source>
        <dbReference type="PROSITE" id="PS51186"/>
    </source>
</evidence>
<dbReference type="OrthoDB" id="9790865at2"/>
<dbReference type="EMBL" id="RZGZ01000002">
    <property type="protein sequence ID" value="RUR01211.1"/>
    <property type="molecule type" value="Genomic_DNA"/>
</dbReference>
<evidence type="ECO:0000313" key="5">
    <source>
        <dbReference type="Proteomes" id="UP000274909"/>
    </source>
</evidence>
<feature type="domain" description="N-acetyltransferase" evidence="3">
    <location>
        <begin position="1"/>
        <end position="137"/>
    </location>
</feature>
<dbReference type="Gene3D" id="3.40.630.30">
    <property type="match status" value="1"/>
</dbReference>
<keyword evidence="5" id="KW-1185">Reference proteome</keyword>
<gene>
    <name evidence="4" type="ORF">ELQ94_06755</name>
</gene>
<dbReference type="PANTHER" id="PTHR43420">
    <property type="entry name" value="ACETYLTRANSFERASE"/>
    <property type="match status" value="1"/>
</dbReference>
<reference evidence="4 5" key="1">
    <citation type="submission" date="2018-12" db="EMBL/GenBank/DDBJ databases">
        <authorList>
            <person name="Li F."/>
        </authorList>
    </citation>
    <scope>NUCLEOTIDE SEQUENCE [LARGE SCALE GENOMIC DNA]</scope>
    <source>
        <strain evidence="4 5">EGI 6500705</strain>
    </source>
</reference>
<evidence type="ECO:0000313" key="4">
    <source>
        <dbReference type="EMBL" id="RUR01211.1"/>
    </source>
</evidence>
<organism evidence="4 5">
    <name type="scientific">Labedella endophytica</name>
    <dbReference type="NCBI Taxonomy" id="1523160"/>
    <lineage>
        <taxon>Bacteria</taxon>
        <taxon>Bacillati</taxon>
        <taxon>Actinomycetota</taxon>
        <taxon>Actinomycetes</taxon>
        <taxon>Micrococcales</taxon>
        <taxon>Microbacteriaceae</taxon>
        <taxon>Labedella</taxon>
    </lineage>
</organism>
<dbReference type="RefSeq" id="WP_127048498.1">
    <property type="nucleotide sequence ID" value="NZ_RZGZ01000002.1"/>
</dbReference>
<dbReference type="InterPro" id="IPR016181">
    <property type="entry name" value="Acyl_CoA_acyltransferase"/>
</dbReference>
<dbReference type="Pfam" id="PF00583">
    <property type="entry name" value="Acetyltransf_1"/>
    <property type="match status" value="1"/>
</dbReference>
<keyword evidence="2" id="KW-0012">Acyltransferase</keyword>
<dbReference type="PROSITE" id="PS51186">
    <property type="entry name" value="GNAT"/>
    <property type="match status" value="1"/>
</dbReference>
<protein>
    <submittedName>
        <fullName evidence="4">GNAT family N-acetyltransferase</fullName>
    </submittedName>
</protein>
<dbReference type="Proteomes" id="UP000274909">
    <property type="component" value="Unassembled WGS sequence"/>
</dbReference>
<dbReference type="CDD" id="cd04301">
    <property type="entry name" value="NAT_SF"/>
    <property type="match status" value="1"/>
</dbReference>
<evidence type="ECO:0000256" key="2">
    <source>
        <dbReference type="ARBA" id="ARBA00023315"/>
    </source>
</evidence>
<name>A0A3S0XB51_9MICO</name>
<dbReference type="InterPro" id="IPR000182">
    <property type="entry name" value="GNAT_dom"/>
</dbReference>
<dbReference type="GO" id="GO:0016747">
    <property type="term" value="F:acyltransferase activity, transferring groups other than amino-acyl groups"/>
    <property type="evidence" value="ECO:0007669"/>
    <property type="project" value="InterPro"/>
</dbReference>
<dbReference type="SUPFAM" id="SSF55729">
    <property type="entry name" value="Acyl-CoA N-acyltransferases (Nat)"/>
    <property type="match status" value="1"/>
</dbReference>
<dbReference type="PANTHER" id="PTHR43420:SF44">
    <property type="entry name" value="ACETYLTRANSFERASE YPEA"/>
    <property type="match status" value="1"/>
</dbReference>
<proteinExistence type="predicted"/>